<evidence type="ECO:0000256" key="1">
    <source>
        <dbReference type="SAM" id="MobiDB-lite"/>
    </source>
</evidence>
<comment type="caution">
    <text evidence="3">The sequence shown here is derived from an EMBL/GenBank/DDBJ whole genome shotgun (WGS) entry which is preliminary data.</text>
</comment>
<dbReference type="InterPro" id="IPR021460">
    <property type="entry name" value="DUF3112"/>
</dbReference>
<dbReference type="PANTHER" id="PTHR35184">
    <property type="entry name" value="YALI0C10208P"/>
    <property type="match status" value="1"/>
</dbReference>
<feature type="compositionally biased region" description="Pro residues" evidence="1">
    <location>
        <begin position="13"/>
        <end position="35"/>
    </location>
</feature>
<name>A0A8H4VBS7_9HYPO</name>
<feature type="transmembrane region" description="Helical" evidence="2">
    <location>
        <begin position="122"/>
        <end position="145"/>
    </location>
</feature>
<feature type="compositionally biased region" description="Low complexity" evidence="1">
    <location>
        <begin position="403"/>
        <end position="416"/>
    </location>
</feature>
<evidence type="ECO:0000313" key="4">
    <source>
        <dbReference type="Proteomes" id="UP000562929"/>
    </source>
</evidence>
<feature type="region of interest" description="Disordered" evidence="1">
    <location>
        <begin position="403"/>
        <end position="452"/>
    </location>
</feature>
<dbReference type="Proteomes" id="UP000562929">
    <property type="component" value="Unassembled WGS sequence"/>
</dbReference>
<feature type="transmembrane region" description="Helical" evidence="2">
    <location>
        <begin position="275"/>
        <end position="297"/>
    </location>
</feature>
<protein>
    <submittedName>
        <fullName evidence="3">DUF3112 domain protein</fullName>
    </submittedName>
</protein>
<evidence type="ECO:0000256" key="2">
    <source>
        <dbReference type="SAM" id="Phobius"/>
    </source>
</evidence>
<feature type="transmembrane region" description="Helical" evidence="2">
    <location>
        <begin position="195"/>
        <end position="222"/>
    </location>
</feature>
<feature type="region of interest" description="Disordered" evidence="1">
    <location>
        <begin position="1"/>
        <end position="68"/>
    </location>
</feature>
<organism evidence="3 4">
    <name type="scientific">Ophiocordyceps camponoti-floridani</name>
    <dbReference type="NCBI Taxonomy" id="2030778"/>
    <lineage>
        <taxon>Eukaryota</taxon>
        <taxon>Fungi</taxon>
        <taxon>Dikarya</taxon>
        <taxon>Ascomycota</taxon>
        <taxon>Pezizomycotina</taxon>
        <taxon>Sordariomycetes</taxon>
        <taxon>Hypocreomycetidae</taxon>
        <taxon>Hypocreales</taxon>
        <taxon>Ophiocordycipitaceae</taxon>
        <taxon>Ophiocordyceps</taxon>
    </lineage>
</organism>
<evidence type="ECO:0000313" key="3">
    <source>
        <dbReference type="EMBL" id="KAF4583269.1"/>
    </source>
</evidence>
<gene>
    <name evidence="3" type="ORF">GQ602_006413</name>
</gene>
<keyword evidence="4" id="KW-1185">Reference proteome</keyword>
<reference evidence="3 4" key="1">
    <citation type="journal article" date="2020" name="G3 (Bethesda)">
        <title>Genetic Underpinnings of Host Manipulation by Ophiocordyceps as Revealed by Comparative Transcriptomics.</title>
        <authorList>
            <person name="Will I."/>
            <person name="Das B."/>
            <person name="Trinh T."/>
            <person name="Brachmann A."/>
            <person name="Ohm R.A."/>
            <person name="de Bekker C."/>
        </authorList>
    </citation>
    <scope>NUCLEOTIDE SEQUENCE [LARGE SCALE GENOMIC DNA]</scope>
    <source>
        <strain evidence="3 4">EC05</strain>
    </source>
</reference>
<feature type="compositionally biased region" description="Pro residues" evidence="1">
    <location>
        <begin position="42"/>
        <end position="68"/>
    </location>
</feature>
<dbReference type="Pfam" id="PF11309">
    <property type="entry name" value="DUF3112"/>
    <property type="match status" value="1"/>
</dbReference>
<feature type="transmembrane region" description="Helical" evidence="2">
    <location>
        <begin position="157"/>
        <end position="183"/>
    </location>
</feature>
<feature type="compositionally biased region" description="Polar residues" evidence="1">
    <location>
        <begin position="435"/>
        <end position="444"/>
    </location>
</feature>
<accession>A0A8H4VBS7</accession>
<dbReference type="PANTHER" id="PTHR35184:SF1">
    <property type="entry name" value="INTEGRAL MEMBRANE PROTEIN"/>
    <property type="match status" value="1"/>
</dbReference>
<dbReference type="AlphaFoldDB" id="A0A8H4VBS7"/>
<keyword evidence="2" id="KW-0812">Transmembrane</keyword>
<keyword evidence="2" id="KW-1133">Transmembrane helix</keyword>
<feature type="transmembrane region" description="Helical" evidence="2">
    <location>
        <begin position="242"/>
        <end position="263"/>
    </location>
</feature>
<dbReference type="EMBL" id="JAACLJ010000007">
    <property type="protein sequence ID" value="KAF4583269.1"/>
    <property type="molecule type" value="Genomic_DNA"/>
</dbReference>
<keyword evidence="2" id="KW-0472">Membrane</keyword>
<feature type="transmembrane region" description="Helical" evidence="2">
    <location>
        <begin position="91"/>
        <end position="110"/>
    </location>
</feature>
<sequence length="452" mass="49379">MEAPMDAVTAPPGDAPPAPMEAPPDLPAMDMPPDPAAMMMPGAPPGAPPPGAPPGFPPGALPGAPPGLPPGPKDIINGPFFGLVPTPVEDGLPALVFLLIFAAGYFLHARQLSRNRKRRHKFLLTVPFIAFCQTRIFTCLFRFIWAFLKAPFPRGVVFMTLFFDNAGLPFVYGVNIVLAHRIVRVIQPAIGWHPVFNITVPVLLVTIPIILIASVIGLLVLFFADQNKINQEFIFDMLEAFAVWKVLLAIMPIIWIFVACALPGPPPRNFGTGNLRFKTSLVVFSSVTLAIGQAVRLAATANPLLAFTGSAVFGKPMFYLIGFLLETFTVFSYVIFRFDNLFYVPDGARGPRDYERGMESAGWTTSRIKSAMAELGFKHEFLRPPEYSDRAPIYALIYPSSEEGLEPSSSTAPASAGGRKPPPQYIERSVERQTRNQSAFSWDSTADAKTFI</sequence>
<proteinExistence type="predicted"/>
<feature type="transmembrane region" description="Helical" evidence="2">
    <location>
        <begin position="317"/>
        <end position="336"/>
    </location>
</feature>
<dbReference type="OrthoDB" id="3357002at2759"/>